<dbReference type="OrthoDB" id="1316634at2759"/>
<name>A0A9J5XE66_SOLCO</name>
<dbReference type="AlphaFoldDB" id="A0A9J5XE66"/>
<sequence length="61" mass="7273">MENTIHFAVGFKSYDLARLSGTAGDWYDWTERSRTRTHFTKKTMMWILQRLKEASCLKETQ</sequence>
<evidence type="ECO:0000313" key="1">
    <source>
        <dbReference type="EMBL" id="KAG5585986.1"/>
    </source>
</evidence>
<accession>A0A9J5XE66</accession>
<proteinExistence type="predicted"/>
<dbReference type="Proteomes" id="UP000824120">
    <property type="component" value="Chromosome 9"/>
</dbReference>
<dbReference type="EMBL" id="JACXVP010000009">
    <property type="protein sequence ID" value="KAG5585986.1"/>
    <property type="molecule type" value="Genomic_DNA"/>
</dbReference>
<keyword evidence="2" id="KW-1185">Reference proteome</keyword>
<evidence type="ECO:0000313" key="2">
    <source>
        <dbReference type="Proteomes" id="UP000824120"/>
    </source>
</evidence>
<gene>
    <name evidence="1" type="ORF">H5410_046420</name>
</gene>
<organism evidence="1 2">
    <name type="scientific">Solanum commersonii</name>
    <name type="common">Commerson's wild potato</name>
    <name type="synonym">Commerson's nightshade</name>
    <dbReference type="NCBI Taxonomy" id="4109"/>
    <lineage>
        <taxon>Eukaryota</taxon>
        <taxon>Viridiplantae</taxon>
        <taxon>Streptophyta</taxon>
        <taxon>Embryophyta</taxon>
        <taxon>Tracheophyta</taxon>
        <taxon>Spermatophyta</taxon>
        <taxon>Magnoliopsida</taxon>
        <taxon>eudicotyledons</taxon>
        <taxon>Gunneridae</taxon>
        <taxon>Pentapetalae</taxon>
        <taxon>asterids</taxon>
        <taxon>lamiids</taxon>
        <taxon>Solanales</taxon>
        <taxon>Solanaceae</taxon>
        <taxon>Solanoideae</taxon>
        <taxon>Solaneae</taxon>
        <taxon>Solanum</taxon>
    </lineage>
</organism>
<protein>
    <submittedName>
        <fullName evidence="1">Uncharacterized protein</fullName>
    </submittedName>
</protein>
<comment type="caution">
    <text evidence="1">The sequence shown here is derived from an EMBL/GenBank/DDBJ whole genome shotgun (WGS) entry which is preliminary data.</text>
</comment>
<reference evidence="1 2" key="1">
    <citation type="submission" date="2020-09" db="EMBL/GenBank/DDBJ databases">
        <title>De no assembly of potato wild relative species, Solanum commersonii.</title>
        <authorList>
            <person name="Cho K."/>
        </authorList>
    </citation>
    <scope>NUCLEOTIDE SEQUENCE [LARGE SCALE GENOMIC DNA]</scope>
    <source>
        <strain evidence="1">LZ3.2</strain>
        <tissue evidence="1">Leaf</tissue>
    </source>
</reference>